<evidence type="ECO:0000256" key="4">
    <source>
        <dbReference type="SAM" id="Coils"/>
    </source>
</evidence>
<sequence length="384" mass="41504">MRASSVAATSLAATFLLISGCNKEAESKLLAASPAVDVVSVTVQQVKPWDKFNGRVGAVETVSILPHVSGYITKVAYQEGSEVKKGDLLFIVDQRPYRAALASAQARLEQSRASLAFAKQQNHRAQQLVKTNAISTEEAEQKLAAYEQGVAEVHAAEAAVTTATLDLEFTEVRSPINGRTSRAQLTVGNLAVADQSVLTSVVSQDPVYVYFDPDEQSFLSYQKRLKASQTTSVRIGLTSDEDYPYEGDLTFVDNQVDSATGTIRARATLKNPDRMLTPGLYAKVELSVGGSEEMALVPERAILSDQDKKYVYTLSDDNKAEKRYVELGKLVGHKRVITAGLEKTDRVVVSGLQQIYATGTPVSPNLLGPENIGIKISSANESSK</sequence>
<feature type="coiled-coil region" evidence="4">
    <location>
        <begin position="101"/>
        <end position="128"/>
    </location>
</feature>
<protein>
    <submittedName>
        <fullName evidence="9">Acriflavin resistance protein AcrA</fullName>
    </submittedName>
</protein>
<dbReference type="PROSITE" id="PS51257">
    <property type="entry name" value="PROKAR_LIPOPROTEIN"/>
    <property type="match status" value="1"/>
</dbReference>
<dbReference type="GO" id="GO:0022857">
    <property type="term" value="F:transmembrane transporter activity"/>
    <property type="evidence" value="ECO:0007669"/>
    <property type="project" value="InterPro"/>
</dbReference>
<evidence type="ECO:0000259" key="7">
    <source>
        <dbReference type="Pfam" id="PF25944"/>
    </source>
</evidence>
<evidence type="ECO:0000313" key="10">
    <source>
        <dbReference type="Proteomes" id="UP000030060"/>
    </source>
</evidence>
<feature type="domain" description="Multidrug resistance protein MdtA-like beta-barrel" evidence="7">
    <location>
        <begin position="206"/>
        <end position="289"/>
    </location>
</feature>
<dbReference type="GO" id="GO:0030313">
    <property type="term" value="C:cell envelope"/>
    <property type="evidence" value="ECO:0007669"/>
    <property type="project" value="UniProtKB-SubCell"/>
</dbReference>
<dbReference type="InterPro" id="IPR006143">
    <property type="entry name" value="RND_pump_MFP"/>
</dbReference>
<comment type="similarity">
    <text evidence="2">Belongs to the membrane fusion protein (MFP) (TC 8.A.1) family.</text>
</comment>
<dbReference type="InterPro" id="IPR058627">
    <property type="entry name" value="MdtA-like_C"/>
</dbReference>
<evidence type="ECO:0000259" key="5">
    <source>
        <dbReference type="Pfam" id="PF25876"/>
    </source>
</evidence>
<dbReference type="Proteomes" id="UP000030060">
    <property type="component" value="Unassembled WGS sequence"/>
</dbReference>
<gene>
    <name evidence="9" type="ORF">K814_0116385</name>
</gene>
<dbReference type="Gene3D" id="2.40.50.100">
    <property type="match status" value="1"/>
</dbReference>
<organism evidence="9 10">
    <name type="scientific">Pseudomonas fluorescens LMG 5329</name>
    <dbReference type="NCBI Taxonomy" id="1324332"/>
    <lineage>
        <taxon>Bacteria</taxon>
        <taxon>Pseudomonadati</taxon>
        <taxon>Pseudomonadota</taxon>
        <taxon>Gammaproteobacteria</taxon>
        <taxon>Pseudomonadales</taxon>
        <taxon>Pseudomonadaceae</taxon>
        <taxon>Pseudomonas</taxon>
    </lineage>
</organism>
<dbReference type="InterPro" id="IPR058625">
    <property type="entry name" value="MdtA-like_BSH"/>
</dbReference>
<reference evidence="9 10" key="1">
    <citation type="journal article" date="2013" name="Genome Announc.">
        <title>Draft Genome Sequence of Pseudomonas fluorescens LMG 5329, a White Line-Inducing Principle-Producing Bioindicator for the Mushroom Pathogen Pseudomonas tolaasii.</title>
        <authorList>
            <person name="Ghequire M.G."/>
            <person name="Rokni-Zadeh H."/>
            <person name="Zarrineh P."/>
            <person name="De Mot R."/>
        </authorList>
    </citation>
    <scope>NUCLEOTIDE SEQUENCE [LARGE SCALE GENOMIC DNA]</scope>
    <source>
        <strain evidence="9 10">LMG 5329</strain>
    </source>
</reference>
<dbReference type="Gene3D" id="2.40.30.170">
    <property type="match status" value="1"/>
</dbReference>
<feature type="domain" description="Multidrug resistance protein MdtA-like alpha-helical hairpin" evidence="5">
    <location>
        <begin position="101"/>
        <end position="170"/>
    </location>
</feature>
<dbReference type="InterPro" id="IPR058626">
    <property type="entry name" value="MdtA-like_b-barrel"/>
</dbReference>
<dbReference type="InterPro" id="IPR058624">
    <property type="entry name" value="MdtA-like_HH"/>
</dbReference>
<evidence type="ECO:0000256" key="2">
    <source>
        <dbReference type="ARBA" id="ARBA00009477"/>
    </source>
</evidence>
<feature type="domain" description="Multidrug resistance protein MdtA-like barrel-sandwich hybrid" evidence="6">
    <location>
        <begin position="60"/>
        <end position="197"/>
    </location>
</feature>
<dbReference type="AlphaFoldDB" id="A0A0A1YXR8"/>
<dbReference type="Pfam" id="PF25944">
    <property type="entry name" value="Beta-barrel_RND"/>
    <property type="match status" value="1"/>
</dbReference>
<dbReference type="OrthoDB" id="9816569at2"/>
<name>A0A0A1YXR8_PSEFL</name>
<evidence type="ECO:0000256" key="3">
    <source>
        <dbReference type="ARBA" id="ARBA00023054"/>
    </source>
</evidence>
<dbReference type="PANTHER" id="PTHR30158">
    <property type="entry name" value="ACRA/E-RELATED COMPONENT OF DRUG EFFLUX TRANSPORTER"/>
    <property type="match status" value="1"/>
</dbReference>
<keyword evidence="3 4" id="KW-0175">Coiled coil</keyword>
<comment type="subcellular location">
    <subcellularLocation>
        <location evidence="1">Cell inner membrane</location>
        <topology evidence="1">Lipid-anchor</topology>
    </subcellularLocation>
</comment>
<evidence type="ECO:0000256" key="1">
    <source>
        <dbReference type="ARBA" id="ARBA00004519"/>
    </source>
</evidence>
<accession>A0A0A1YXR8</accession>
<dbReference type="GO" id="GO:0046677">
    <property type="term" value="P:response to antibiotic"/>
    <property type="evidence" value="ECO:0007669"/>
    <property type="project" value="TreeGrafter"/>
</dbReference>
<dbReference type="PANTHER" id="PTHR30158:SF10">
    <property type="entry name" value="CATION EFFLUX PUMP"/>
    <property type="match status" value="1"/>
</dbReference>
<dbReference type="SUPFAM" id="SSF111369">
    <property type="entry name" value="HlyD-like secretion proteins"/>
    <property type="match status" value="1"/>
</dbReference>
<dbReference type="Gene3D" id="2.40.420.20">
    <property type="match status" value="1"/>
</dbReference>
<feature type="domain" description="Multidrug resistance protein MdtA-like C-terminal permuted SH3" evidence="8">
    <location>
        <begin position="296"/>
        <end position="353"/>
    </location>
</feature>
<dbReference type="Pfam" id="PF25917">
    <property type="entry name" value="BSH_RND"/>
    <property type="match status" value="1"/>
</dbReference>
<evidence type="ECO:0000259" key="6">
    <source>
        <dbReference type="Pfam" id="PF25917"/>
    </source>
</evidence>
<evidence type="ECO:0000259" key="8">
    <source>
        <dbReference type="Pfam" id="PF25967"/>
    </source>
</evidence>
<dbReference type="NCBIfam" id="TIGR01730">
    <property type="entry name" value="RND_mfp"/>
    <property type="match status" value="1"/>
</dbReference>
<dbReference type="RefSeq" id="WP_050572445.1">
    <property type="nucleotide sequence ID" value="NZ_ASGY01000118.1"/>
</dbReference>
<evidence type="ECO:0000313" key="9">
    <source>
        <dbReference type="EMBL" id="KGE66855.1"/>
    </source>
</evidence>
<dbReference type="Gene3D" id="1.10.287.470">
    <property type="entry name" value="Helix hairpin bin"/>
    <property type="match status" value="1"/>
</dbReference>
<dbReference type="Pfam" id="PF25876">
    <property type="entry name" value="HH_MFP_RND"/>
    <property type="match status" value="1"/>
</dbReference>
<dbReference type="EMBL" id="ASGY01000118">
    <property type="protein sequence ID" value="KGE66855.1"/>
    <property type="molecule type" value="Genomic_DNA"/>
</dbReference>
<comment type="caution">
    <text evidence="9">The sequence shown here is derived from an EMBL/GenBank/DDBJ whole genome shotgun (WGS) entry which is preliminary data.</text>
</comment>
<dbReference type="GO" id="GO:0005886">
    <property type="term" value="C:plasma membrane"/>
    <property type="evidence" value="ECO:0007669"/>
    <property type="project" value="TreeGrafter"/>
</dbReference>
<proteinExistence type="inferred from homology"/>
<dbReference type="Pfam" id="PF25967">
    <property type="entry name" value="RND-MFP_C"/>
    <property type="match status" value="1"/>
</dbReference>